<organism evidence="8 9">
    <name type="scientific">Candidatus Kaiserbacteria bacterium RIFCSPHIGHO2_01_FULL_53_29</name>
    <dbReference type="NCBI Taxonomy" id="1798480"/>
    <lineage>
        <taxon>Bacteria</taxon>
        <taxon>Candidatus Kaiseribacteriota</taxon>
    </lineage>
</organism>
<evidence type="ECO:0000256" key="2">
    <source>
        <dbReference type="ARBA" id="ARBA00006679"/>
    </source>
</evidence>
<proteinExistence type="inferred from homology"/>
<dbReference type="AlphaFoldDB" id="A0A1F6CU89"/>
<comment type="subcellular location">
    <subcellularLocation>
        <location evidence="1">Cell membrane</location>
        <topology evidence="1">Multi-pass membrane protein</topology>
    </subcellularLocation>
</comment>
<keyword evidence="4 7" id="KW-0812">Transmembrane</keyword>
<reference evidence="8 9" key="1">
    <citation type="journal article" date="2016" name="Nat. Commun.">
        <title>Thousands of microbial genomes shed light on interconnected biogeochemical processes in an aquifer system.</title>
        <authorList>
            <person name="Anantharaman K."/>
            <person name="Brown C.T."/>
            <person name="Hug L.A."/>
            <person name="Sharon I."/>
            <person name="Castelle C.J."/>
            <person name="Probst A.J."/>
            <person name="Thomas B.C."/>
            <person name="Singh A."/>
            <person name="Wilkins M.J."/>
            <person name="Karaoz U."/>
            <person name="Brodie E.L."/>
            <person name="Williams K.H."/>
            <person name="Hubbard S.S."/>
            <person name="Banfield J.F."/>
        </authorList>
    </citation>
    <scope>NUCLEOTIDE SEQUENCE [LARGE SCALE GENOMIC DNA]</scope>
</reference>
<evidence type="ECO:0000256" key="1">
    <source>
        <dbReference type="ARBA" id="ARBA00004651"/>
    </source>
</evidence>
<protein>
    <recommendedName>
        <fullName evidence="10">DoxX family protein</fullName>
    </recommendedName>
</protein>
<evidence type="ECO:0000256" key="7">
    <source>
        <dbReference type="SAM" id="Phobius"/>
    </source>
</evidence>
<evidence type="ECO:0008006" key="10">
    <source>
        <dbReference type="Google" id="ProtNLM"/>
    </source>
</evidence>
<comment type="caution">
    <text evidence="8">The sequence shown here is derived from an EMBL/GenBank/DDBJ whole genome shotgun (WGS) entry which is preliminary data.</text>
</comment>
<dbReference type="PANTHER" id="PTHR33452:SF1">
    <property type="entry name" value="INNER MEMBRANE PROTEIN YPHA-RELATED"/>
    <property type="match status" value="1"/>
</dbReference>
<dbReference type="GO" id="GO:0005886">
    <property type="term" value="C:plasma membrane"/>
    <property type="evidence" value="ECO:0007669"/>
    <property type="project" value="UniProtKB-SubCell"/>
</dbReference>
<evidence type="ECO:0000313" key="8">
    <source>
        <dbReference type="EMBL" id="OGG52591.1"/>
    </source>
</evidence>
<accession>A0A1F6CU89</accession>
<dbReference type="InterPro" id="IPR032808">
    <property type="entry name" value="DoxX"/>
</dbReference>
<dbReference type="Pfam" id="PF07681">
    <property type="entry name" value="DoxX"/>
    <property type="match status" value="1"/>
</dbReference>
<feature type="transmembrane region" description="Helical" evidence="7">
    <location>
        <begin position="114"/>
        <end position="135"/>
    </location>
</feature>
<evidence type="ECO:0000256" key="6">
    <source>
        <dbReference type="ARBA" id="ARBA00023136"/>
    </source>
</evidence>
<dbReference type="EMBL" id="MFKT01000025">
    <property type="protein sequence ID" value="OGG52591.1"/>
    <property type="molecule type" value="Genomic_DNA"/>
</dbReference>
<evidence type="ECO:0000256" key="3">
    <source>
        <dbReference type="ARBA" id="ARBA00022475"/>
    </source>
</evidence>
<name>A0A1F6CU89_9BACT</name>
<keyword evidence="3" id="KW-1003">Cell membrane</keyword>
<sequence>MNKLLLCKCSDTWRDWAPLVLRVALGSVFAWHGYDKIFTTGLPGVSGFLGSLGIPLPEVMAYILAYGELIGGIFLIAGFLTHWVAKFDVIVAVVAFSTVHMSKGFSVAGGGYEYIMLIFAAAVSLLITGAGKYSLDAMWFNKNKDSN</sequence>
<dbReference type="InterPro" id="IPR051907">
    <property type="entry name" value="DoxX-like_oxidoreductase"/>
</dbReference>
<dbReference type="PANTHER" id="PTHR33452">
    <property type="entry name" value="OXIDOREDUCTASE CATD-RELATED"/>
    <property type="match status" value="1"/>
</dbReference>
<evidence type="ECO:0000313" key="9">
    <source>
        <dbReference type="Proteomes" id="UP000176863"/>
    </source>
</evidence>
<dbReference type="Proteomes" id="UP000176863">
    <property type="component" value="Unassembled WGS sequence"/>
</dbReference>
<keyword evidence="6 7" id="KW-0472">Membrane</keyword>
<gene>
    <name evidence="8" type="ORF">A2851_00240</name>
</gene>
<evidence type="ECO:0000256" key="5">
    <source>
        <dbReference type="ARBA" id="ARBA00022989"/>
    </source>
</evidence>
<feature type="transmembrane region" description="Helical" evidence="7">
    <location>
        <begin position="59"/>
        <end position="80"/>
    </location>
</feature>
<evidence type="ECO:0000256" key="4">
    <source>
        <dbReference type="ARBA" id="ARBA00022692"/>
    </source>
</evidence>
<keyword evidence="5 7" id="KW-1133">Transmembrane helix</keyword>
<comment type="similarity">
    <text evidence="2">Belongs to the DoxX family.</text>
</comment>
<dbReference type="STRING" id="1798480.A2851_00240"/>